<keyword evidence="3" id="KW-1185">Reference proteome</keyword>
<accession>A0A1I6GPH7</accession>
<sequence>MKTIIAAAIALSVSAPVYAAQVSDVAAFFAADNNSAAETIIRDTSNGDIYEAQLAGAKANDSVAESTVDVTAGQATKTSSDLLSFFALSNDSAAERVNY</sequence>
<feature type="chain" id="PRO_5011757011" evidence="1">
    <location>
        <begin position="20"/>
        <end position="99"/>
    </location>
</feature>
<reference evidence="3" key="1">
    <citation type="submission" date="2016-10" db="EMBL/GenBank/DDBJ databases">
        <authorList>
            <person name="Varghese N."/>
            <person name="Submissions S."/>
        </authorList>
    </citation>
    <scope>NUCLEOTIDE SEQUENCE [LARGE SCALE GENOMIC DNA]</scope>
    <source>
        <strain evidence="3">DSM 26921</strain>
    </source>
</reference>
<dbReference type="RefSeq" id="WP_090215550.1">
    <property type="nucleotide sequence ID" value="NZ_FOYO01000001.1"/>
</dbReference>
<gene>
    <name evidence="2" type="ORF">SAMN04488002_1807</name>
</gene>
<evidence type="ECO:0000256" key="1">
    <source>
        <dbReference type="SAM" id="SignalP"/>
    </source>
</evidence>
<evidence type="ECO:0000313" key="3">
    <source>
        <dbReference type="Proteomes" id="UP000199658"/>
    </source>
</evidence>
<evidence type="ECO:0000313" key="2">
    <source>
        <dbReference type="EMBL" id="SFR44142.1"/>
    </source>
</evidence>
<protein>
    <submittedName>
        <fullName evidence="2">Uncharacterized protein</fullName>
    </submittedName>
</protein>
<keyword evidence="1" id="KW-0732">Signal</keyword>
<organism evidence="2 3">
    <name type="scientific">Litoreibacter janthinus</name>
    <dbReference type="NCBI Taxonomy" id="670154"/>
    <lineage>
        <taxon>Bacteria</taxon>
        <taxon>Pseudomonadati</taxon>
        <taxon>Pseudomonadota</taxon>
        <taxon>Alphaproteobacteria</taxon>
        <taxon>Rhodobacterales</taxon>
        <taxon>Roseobacteraceae</taxon>
        <taxon>Litoreibacter</taxon>
    </lineage>
</organism>
<dbReference type="OrthoDB" id="7865972at2"/>
<name>A0A1I6GPH7_9RHOB</name>
<dbReference type="Proteomes" id="UP000199658">
    <property type="component" value="Unassembled WGS sequence"/>
</dbReference>
<feature type="signal peptide" evidence="1">
    <location>
        <begin position="1"/>
        <end position="19"/>
    </location>
</feature>
<proteinExistence type="predicted"/>
<dbReference type="EMBL" id="FOYO01000001">
    <property type="protein sequence ID" value="SFR44142.1"/>
    <property type="molecule type" value="Genomic_DNA"/>
</dbReference>
<dbReference type="AlphaFoldDB" id="A0A1I6GPH7"/>